<dbReference type="Proteomes" id="UP000002408">
    <property type="component" value="Chromosome"/>
</dbReference>
<proteinExistence type="predicted"/>
<dbReference type="PANTHER" id="PTHR33252">
    <property type="entry name" value="THIRD ORF IN TRANSPOSON ISC1160"/>
    <property type="match status" value="1"/>
</dbReference>
<evidence type="ECO:0000256" key="1">
    <source>
        <dbReference type="SAM" id="Phobius"/>
    </source>
</evidence>
<dbReference type="SUPFAM" id="SSF53098">
    <property type="entry name" value="Ribonuclease H-like"/>
    <property type="match status" value="1"/>
</dbReference>
<keyword evidence="1" id="KW-0812">Transmembrane</keyword>
<dbReference type="InterPro" id="IPR012337">
    <property type="entry name" value="RNaseH-like_sf"/>
</dbReference>
<reference evidence="4" key="1">
    <citation type="journal article" date="2015" name="Microbiology">
        <title>Genome of Methanoregula boonei 6A8 reveals adaptations to oligotrophic peatland environments.</title>
        <authorList>
            <person name="Braeuer S."/>
            <person name="Cadillo-Quiroz H."/>
            <person name="Kyrpides N."/>
            <person name="Woyke T."/>
            <person name="Goodwin L."/>
            <person name="Detter C."/>
            <person name="Podell S."/>
            <person name="Yavitt J.B."/>
            <person name="Zinder S.H."/>
        </authorList>
    </citation>
    <scope>NUCLEOTIDE SEQUENCE [LARGE SCALE GENOMIC DNA]</scope>
    <source>
        <strain evidence="4">DSM 21154 / JCM 14090 / 6A8</strain>
    </source>
</reference>
<dbReference type="InterPro" id="IPR002559">
    <property type="entry name" value="Transposase_11"/>
</dbReference>
<accession>A7I674</accession>
<dbReference type="RefSeq" id="WP_012106258.1">
    <property type="nucleotide sequence ID" value="NC_009712.1"/>
</dbReference>
<dbReference type="AlphaFoldDB" id="A7I674"/>
<dbReference type="GO" id="GO:0003677">
    <property type="term" value="F:DNA binding"/>
    <property type="evidence" value="ECO:0007669"/>
    <property type="project" value="InterPro"/>
</dbReference>
<organism evidence="3 4">
    <name type="scientific">Methanoregula boonei (strain DSM 21154 / JCM 14090 / 6A8)</name>
    <dbReference type="NCBI Taxonomy" id="456442"/>
    <lineage>
        <taxon>Archaea</taxon>
        <taxon>Methanobacteriati</taxon>
        <taxon>Methanobacteriota</taxon>
        <taxon>Stenosarchaea group</taxon>
        <taxon>Methanomicrobia</taxon>
        <taxon>Methanomicrobiales</taxon>
        <taxon>Methanoregulaceae</taxon>
        <taxon>Methanoregula</taxon>
    </lineage>
</organism>
<dbReference type="KEGG" id="mbn:Mboo_0717"/>
<dbReference type="HOGENOM" id="CLU_025426_1_0_2"/>
<dbReference type="Pfam" id="PF01609">
    <property type="entry name" value="DDE_Tnp_1"/>
    <property type="match status" value="1"/>
</dbReference>
<feature type="transmembrane region" description="Helical" evidence="1">
    <location>
        <begin position="301"/>
        <end position="324"/>
    </location>
</feature>
<feature type="domain" description="Transposase IS4-like" evidence="2">
    <location>
        <begin position="172"/>
        <end position="313"/>
    </location>
</feature>
<dbReference type="OrthoDB" id="139719at2157"/>
<dbReference type="GO" id="GO:0004803">
    <property type="term" value="F:transposase activity"/>
    <property type="evidence" value="ECO:0007669"/>
    <property type="project" value="InterPro"/>
</dbReference>
<protein>
    <recommendedName>
        <fullName evidence="2">Transposase IS4-like domain-containing protein</fullName>
    </recommendedName>
</protein>
<dbReference type="GO" id="GO:0006313">
    <property type="term" value="P:DNA transposition"/>
    <property type="evidence" value="ECO:0007669"/>
    <property type="project" value="InterPro"/>
</dbReference>
<keyword evidence="1" id="KW-0472">Membrane</keyword>
<evidence type="ECO:0000313" key="4">
    <source>
        <dbReference type="Proteomes" id="UP000002408"/>
    </source>
</evidence>
<dbReference type="eggNOG" id="arCOG03902">
    <property type="taxonomic scope" value="Archaea"/>
</dbReference>
<evidence type="ECO:0000313" key="3">
    <source>
        <dbReference type="EMBL" id="ABS55235.1"/>
    </source>
</evidence>
<name>A7I674_METB6</name>
<sequence>MALAQTVIMPHLKLKTHHNCRFTQYDYFKVLAYAATQHCCAEGSGNDLKFSSDVASPTGEALLHHLKKFGITELRQSSQRAIDEIIRMAKSRGLLKGPVNVAIDYTDNPYYGNRRDPMVIGANPERGTDRVFRYATLTIIEKQCRLTIRAIPVYVGLKKHEVVADLISFANERIEIGVVCMDRGFFSAEVFALLDSMGINYLTPAVMTPRIIWSMRAQEPPKIIPITIGGYKGSKKVSTNMVIVLDEDMDRMTYVTNMELDRMHTRKLNKLYAMRWGIETAYRVTKGFRPKTTSKNYAVRLFYFLFSVCLYNLWEYLAMVLSAAKKDRKGISSITASLFGTILVHGFERCGTGPPIDDMKSSMRAVMDF</sequence>
<dbReference type="GeneID" id="5411619"/>
<keyword evidence="1" id="KW-1133">Transmembrane helix</keyword>
<keyword evidence="4" id="KW-1185">Reference proteome</keyword>
<dbReference type="PANTHER" id="PTHR33252:SF2">
    <property type="entry name" value="TRANSPOSASE IS4-LIKE DOMAIN-CONTAINING PROTEIN"/>
    <property type="match status" value="1"/>
</dbReference>
<dbReference type="EMBL" id="CP000780">
    <property type="protein sequence ID" value="ABS55235.1"/>
    <property type="molecule type" value="Genomic_DNA"/>
</dbReference>
<gene>
    <name evidence="3" type="ordered locus">Mboo_0717</name>
</gene>
<evidence type="ECO:0000259" key="2">
    <source>
        <dbReference type="Pfam" id="PF01609"/>
    </source>
</evidence>